<feature type="domain" description="Ig-like" evidence="2">
    <location>
        <begin position="1"/>
        <end position="96"/>
    </location>
</feature>
<evidence type="ECO:0000259" key="2">
    <source>
        <dbReference type="PROSITE" id="PS50835"/>
    </source>
</evidence>
<dbReference type="PROSITE" id="PS50835">
    <property type="entry name" value="IG_LIKE"/>
    <property type="match status" value="1"/>
</dbReference>
<dbReference type="AlphaFoldDB" id="A0A8C3S9B0"/>
<reference evidence="3" key="2">
    <citation type="submission" date="2025-09" db="UniProtKB">
        <authorList>
            <consortium name="Ensembl"/>
        </authorList>
    </citation>
    <scope>IDENTIFICATION</scope>
</reference>
<dbReference type="InterPro" id="IPR007110">
    <property type="entry name" value="Ig-like_dom"/>
</dbReference>
<protein>
    <recommendedName>
        <fullName evidence="2">Ig-like domain-containing protein</fullName>
    </recommendedName>
</protein>
<dbReference type="InterPro" id="IPR013783">
    <property type="entry name" value="Ig-like_fold"/>
</dbReference>
<dbReference type="PANTHER" id="PTHR23267">
    <property type="entry name" value="IMMUNOGLOBULIN LIGHT CHAIN"/>
    <property type="match status" value="1"/>
</dbReference>
<dbReference type="Proteomes" id="UP000694403">
    <property type="component" value="Unplaced"/>
</dbReference>
<organism evidence="3 4">
    <name type="scientific">Chelydra serpentina</name>
    <name type="common">Snapping turtle</name>
    <name type="synonym">Testudo serpentina</name>
    <dbReference type="NCBI Taxonomy" id="8475"/>
    <lineage>
        <taxon>Eukaryota</taxon>
        <taxon>Metazoa</taxon>
        <taxon>Chordata</taxon>
        <taxon>Craniata</taxon>
        <taxon>Vertebrata</taxon>
        <taxon>Euteleostomi</taxon>
        <taxon>Archelosauria</taxon>
        <taxon>Testudinata</taxon>
        <taxon>Testudines</taxon>
        <taxon>Cryptodira</taxon>
        <taxon>Durocryptodira</taxon>
        <taxon>Americhelydia</taxon>
        <taxon>Chelydroidea</taxon>
        <taxon>Chelydridae</taxon>
        <taxon>Chelydra</taxon>
    </lineage>
</organism>
<reference evidence="3" key="1">
    <citation type="submission" date="2025-08" db="UniProtKB">
        <authorList>
            <consortium name="Ensembl"/>
        </authorList>
    </citation>
    <scope>IDENTIFICATION</scope>
</reference>
<dbReference type="Gene3D" id="2.60.40.10">
    <property type="entry name" value="Immunoglobulins"/>
    <property type="match status" value="1"/>
</dbReference>
<proteinExistence type="predicted"/>
<dbReference type="SMART" id="SM00409">
    <property type="entry name" value="IG"/>
    <property type="match status" value="1"/>
</dbReference>
<evidence type="ECO:0000313" key="3">
    <source>
        <dbReference type="Ensembl" id="ENSCSRP00000010532.1"/>
    </source>
</evidence>
<dbReference type="Pfam" id="PF07686">
    <property type="entry name" value="V-set"/>
    <property type="match status" value="1"/>
</dbReference>
<evidence type="ECO:0000256" key="1">
    <source>
        <dbReference type="SAM" id="MobiDB-lite"/>
    </source>
</evidence>
<feature type="region of interest" description="Disordered" evidence="1">
    <location>
        <begin position="143"/>
        <end position="173"/>
    </location>
</feature>
<keyword evidence="4" id="KW-1185">Reference proteome</keyword>
<evidence type="ECO:0000313" key="4">
    <source>
        <dbReference type="Proteomes" id="UP000694403"/>
    </source>
</evidence>
<dbReference type="InterPro" id="IPR036179">
    <property type="entry name" value="Ig-like_dom_sf"/>
</dbReference>
<dbReference type="Ensembl" id="ENSCSRT00000010912.1">
    <property type="protein sequence ID" value="ENSCSRP00000010532.1"/>
    <property type="gene ID" value="ENSCSRG00000007874.1"/>
</dbReference>
<feature type="compositionally biased region" description="Polar residues" evidence="1">
    <location>
        <begin position="161"/>
        <end position="173"/>
    </location>
</feature>
<dbReference type="InterPro" id="IPR003599">
    <property type="entry name" value="Ig_sub"/>
</dbReference>
<dbReference type="InterPro" id="IPR013106">
    <property type="entry name" value="Ig_V-set"/>
</dbReference>
<sequence length="173" mass="19366">QFTFTQPLTVSATPGETVQLACVLSSGDSISGSYIRWYQQKQGEKPRYLLYYKDDSTQHKASGVPDRFTASKDTSGNTCFLAISRAQAEDDADYYCSDWDNRANQHTVIQLHREEEQKPLSPIVTQRLEPTCVSLVPMRWPGTLAPVRKSNQGTRDHSPKDTNGNHSTVGIML</sequence>
<accession>A0A8C3S9B0</accession>
<dbReference type="SUPFAM" id="SSF48726">
    <property type="entry name" value="Immunoglobulin"/>
    <property type="match status" value="1"/>
</dbReference>
<dbReference type="InterPro" id="IPR050150">
    <property type="entry name" value="IgV_Light_Chain"/>
</dbReference>
<dbReference type="SMART" id="SM00406">
    <property type="entry name" value="IGv"/>
    <property type="match status" value="1"/>
</dbReference>
<name>A0A8C3S9B0_CHESE</name>